<dbReference type="InterPro" id="IPR050426">
    <property type="entry name" value="Glycosyltransferase_28"/>
</dbReference>
<organism evidence="7 8">
    <name type="scientific">Saccharomonospora glauca K62</name>
    <dbReference type="NCBI Taxonomy" id="928724"/>
    <lineage>
        <taxon>Bacteria</taxon>
        <taxon>Bacillati</taxon>
        <taxon>Actinomycetota</taxon>
        <taxon>Actinomycetes</taxon>
        <taxon>Pseudonocardiales</taxon>
        <taxon>Pseudonocardiaceae</taxon>
        <taxon>Saccharomonospora</taxon>
    </lineage>
</organism>
<evidence type="ECO:0000256" key="2">
    <source>
        <dbReference type="ARBA" id="ARBA00022676"/>
    </source>
</evidence>
<evidence type="ECO:0000313" key="8">
    <source>
        <dbReference type="Proteomes" id="UP000005087"/>
    </source>
</evidence>
<dbReference type="NCBIfam" id="TIGR04516">
    <property type="entry name" value="glycosyl_450act"/>
    <property type="match status" value="1"/>
</dbReference>
<dbReference type="InterPro" id="IPR010610">
    <property type="entry name" value="EryCIII-like_C"/>
</dbReference>
<keyword evidence="8" id="KW-1185">Reference proteome</keyword>
<dbReference type="InterPro" id="IPR048284">
    <property type="entry name" value="EryCIII-like_N"/>
</dbReference>
<evidence type="ECO:0000313" key="7">
    <source>
        <dbReference type="EMBL" id="EIE98544.1"/>
    </source>
</evidence>
<dbReference type="CDD" id="cd03784">
    <property type="entry name" value="GT1_Gtf-like"/>
    <property type="match status" value="1"/>
</dbReference>
<feature type="domain" description="Erythromycin biosynthesis protein CIII-like N-terminal" evidence="6">
    <location>
        <begin position="28"/>
        <end position="260"/>
    </location>
</feature>
<dbReference type="AlphaFoldDB" id="I1D0S0"/>
<sequence length="423" mass="47114">MSANEPMRVLFTSIAHTTHYYSMVPLAWALRCAGHEVRVASQPALADDVTRSGLTFVPVGDDHGWEELLFKIASVEPARDAPRIDFRDLLDDPDPEALLGFYIMLVPTLFGTVNNDSMVDDLVEFATDWKPDLVCWEPLTWAGAVAAKVTGAVHGRLLWNSDVLGATRRYFLDAWEKLPEELRDDPMREWLTWTLRRFGQEFDETVVEGQWVVDQQPPSLRLPTKQLSLPMSYVPYNGPSVVPEWVREKPERPRVCVTIGMSARSGNGFSSIELPELVEALASLDVELIVTVKADQRAEFGPLPDSVRLVDRVPLHALLPTCSAIVHHGGAGTECTALRSGVPQVVLPEIWDTTWKAALLEENGVALTEPANALDPASVRRKLERVLTEPSFRKRAAELRHEVLTQPSPAEVAAELERLVRTP</sequence>
<gene>
    <name evidence="7" type="ORF">SacglDRAFT_01629</name>
</gene>
<accession>I1D0S0</accession>
<dbReference type="RefSeq" id="WP_005463332.1">
    <property type="nucleotide sequence ID" value="NZ_CM001484.1"/>
</dbReference>
<name>I1D0S0_9PSEU</name>
<protein>
    <submittedName>
        <fullName evidence="7">Glycosyl transferase, UDP-glucuronosyltransferase</fullName>
    </submittedName>
</protein>
<dbReference type="STRING" id="928724.SacglDRAFT_01629"/>
<evidence type="ECO:0000259" key="6">
    <source>
        <dbReference type="Pfam" id="PF21036"/>
    </source>
</evidence>
<comment type="similarity">
    <text evidence="1">Belongs to the glycosyltransferase 28 family.</text>
</comment>
<dbReference type="Proteomes" id="UP000005087">
    <property type="component" value="Chromosome"/>
</dbReference>
<dbReference type="HOGENOM" id="CLU_000537_7_4_11"/>
<dbReference type="InterPro" id="IPR030953">
    <property type="entry name" value="Glycosyl_450act"/>
</dbReference>
<dbReference type="GO" id="GO:0016758">
    <property type="term" value="F:hexosyltransferase activity"/>
    <property type="evidence" value="ECO:0007669"/>
    <property type="project" value="UniProtKB-ARBA"/>
</dbReference>
<dbReference type="SUPFAM" id="SSF53756">
    <property type="entry name" value="UDP-Glycosyltransferase/glycogen phosphorylase"/>
    <property type="match status" value="1"/>
</dbReference>
<dbReference type="Pfam" id="PF21036">
    <property type="entry name" value="EryCIII-like_N"/>
    <property type="match status" value="1"/>
</dbReference>
<proteinExistence type="inferred from homology"/>
<keyword evidence="4" id="KW-0045">Antibiotic biosynthesis</keyword>
<dbReference type="eggNOG" id="COG1819">
    <property type="taxonomic scope" value="Bacteria"/>
</dbReference>
<dbReference type="PANTHER" id="PTHR48050">
    <property type="entry name" value="STEROL 3-BETA-GLUCOSYLTRANSFERASE"/>
    <property type="match status" value="1"/>
</dbReference>
<dbReference type="Gene3D" id="3.40.50.2000">
    <property type="entry name" value="Glycogen Phosphorylase B"/>
    <property type="match status" value="2"/>
</dbReference>
<evidence type="ECO:0000256" key="1">
    <source>
        <dbReference type="ARBA" id="ARBA00006962"/>
    </source>
</evidence>
<keyword evidence="2" id="KW-0328">Glycosyltransferase</keyword>
<dbReference type="GO" id="GO:0008194">
    <property type="term" value="F:UDP-glycosyltransferase activity"/>
    <property type="evidence" value="ECO:0007669"/>
    <property type="project" value="InterPro"/>
</dbReference>
<evidence type="ECO:0000256" key="3">
    <source>
        <dbReference type="ARBA" id="ARBA00022679"/>
    </source>
</evidence>
<keyword evidence="3 7" id="KW-0808">Transferase</keyword>
<feature type="domain" description="Erythromycin biosynthesis protein CIII-like C-terminal" evidence="5">
    <location>
        <begin position="277"/>
        <end position="419"/>
    </location>
</feature>
<dbReference type="GO" id="GO:0017000">
    <property type="term" value="P:antibiotic biosynthetic process"/>
    <property type="evidence" value="ECO:0007669"/>
    <property type="project" value="UniProtKB-KW"/>
</dbReference>
<evidence type="ECO:0000259" key="5">
    <source>
        <dbReference type="Pfam" id="PF06722"/>
    </source>
</evidence>
<dbReference type="PANTHER" id="PTHR48050:SF13">
    <property type="entry name" value="STEROL 3-BETA-GLUCOSYLTRANSFERASE UGT80A2"/>
    <property type="match status" value="1"/>
</dbReference>
<dbReference type="FunFam" id="3.40.50.2000:FF:000072">
    <property type="entry name" value="Glycosyl transferase"/>
    <property type="match status" value="1"/>
</dbReference>
<reference evidence="8" key="2">
    <citation type="submission" date="2012-01" db="EMBL/GenBank/DDBJ databases">
        <title>Noncontiguous Finished sequence of chromosome of Saccharomonospora glauca K62.</title>
        <authorList>
            <consortium name="US DOE Joint Genome Institute"/>
            <person name="Lucas S."/>
            <person name="Han J."/>
            <person name="Lapidus A."/>
            <person name="Cheng J.-F."/>
            <person name="Goodwin L."/>
            <person name="Pitluck S."/>
            <person name="Peters L."/>
            <person name="Mikhailova N."/>
            <person name="Held B."/>
            <person name="Detter J.C."/>
            <person name="Han C."/>
            <person name="Tapia R."/>
            <person name="Land M."/>
            <person name="Hauser L."/>
            <person name="Kyrpides N."/>
            <person name="Ivanova N."/>
            <person name="Pagani I."/>
            <person name="Brambilla E.-M."/>
            <person name="Klenk H.-P."/>
            <person name="Woyke T."/>
        </authorList>
    </citation>
    <scope>NUCLEOTIDE SEQUENCE [LARGE SCALE GENOMIC DNA]</scope>
    <source>
        <strain evidence="8">K62</strain>
    </source>
</reference>
<reference evidence="7 8" key="1">
    <citation type="submission" date="2011-09" db="EMBL/GenBank/DDBJ databases">
        <authorList>
            <consortium name="US DOE Joint Genome Institute (JGI-PGF)"/>
            <person name="Lucas S."/>
            <person name="Han J."/>
            <person name="Lapidus A."/>
            <person name="Cheng J.-F."/>
            <person name="Goodwin L."/>
            <person name="Pitluck S."/>
            <person name="Peters L."/>
            <person name="Land M.L."/>
            <person name="Hauser L."/>
            <person name="Brambilla E."/>
            <person name="Klenk H.-P."/>
            <person name="Woyke T.J."/>
        </authorList>
    </citation>
    <scope>NUCLEOTIDE SEQUENCE [LARGE SCALE GENOMIC DNA]</scope>
    <source>
        <strain evidence="7 8">K62</strain>
    </source>
</reference>
<dbReference type="EMBL" id="CM001484">
    <property type="protein sequence ID" value="EIE98544.1"/>
    <property type="molecule type" value="Genomic_DNA"/>
</dbReference>
<dbReference type="Pfam" id="PF06722">
    <property type="entry name" value="EryCIII-like_C"/>
    <property type="match status" value="1"/>
</dbReference>
<evidence type="ECO:0000256" key="4">
    <source>
        <dbReference type="ARBA" id="ARBA00023194"/>
    </source>
</evidence>
<dbReference type="InterPro" id="IPR002213">
    <property type="entry name" value="UDP_glucos_trans"/>
</dbReference>